<evidence type="ECO:0000256" key="1">
    <source>
        <dbReference type="ARBA" id="ARBA00000373"/>
    </source>
</evidence>
<accession>A0ABT2ZZ14</accession>
<keyword evidence="9" id="KW-1185">Reference proteome</keyword>
<sequence>MASGRLFAVVGASGSGKDTLLAGLACARPDILRARRTISRPPSLATEDFESVSEHVFVSLREGGAFALDWSAHGLGYGLRHEEFAPLAEGRTVIFNGSRKALPEALTRFPDLRVIEVSVSPEVLAARLAARARESHDEITRRLQRAAQALPSGIPAVTVRNDGTPEQGVARLIDALQPVSS</sequence>
<feature type="domain" description="Guanylate kinase/L-type calcium channel beta subunit" evidence="7">
    <location>
        <begin position="3"/>
        <end position="180"/>
    </location>
</feature>
<dbReference type="SMART" id="SM00072">
    <property type="entry name" value="GuKc"/>
    <property type="match status" value="1"/>
</dbReference>
<evidence type="ECO:0000256" key="5">
    <source>
        <dbReference type="ARBA" id="ARBA00022840"/>
    </source>
</evidence>
<evidence type="ECO:0000259" key="7">
    <source>
        <dbReference type="SMART" id="SM00072"/>
    </source>
</evidence>
<dbReference type="Gene3D" id="3.40.50.300">
    <property type="entry name" value="P-loop containing nucleotide triphosphate hydrolases"/>
    <property type="match status" value="1"/>
</dbReference>
<dbReference type="EC" id="2.7.4.23" evidence="6"/>
<comment type="pathway">
    <text evidence="2 6">Metabolic intermediate biosynthesis; 5-phospho-alpha-D-ribose 1-diphosphate biosynthesis; 5-phospho-alpha-D-ribose 1-diphosphate from D-ribose 5-phosphate (route II): step 3/3.</text>
</comment>
<reference evidence="8 9" key="1">
    <citation type="submission" date="2022-10" db="EMBL/GenBank/DDBJ databases">
        <title>Sinirhodobacter sp. nov., isolated from ocean surface sediments.</title>
        <authorList>
            <person name="He W."/>
            <person name="Wang L."/>
            <person name="Zhang D.-F."/>
        </authorList>
    </citation>
    <scope>NUCLEOTIDE SEQUENCE [LARGE SCALE GENOMIC DNA]</scope>
    <source>
        <strain evidence="8 9">WL0115</strain>
    </source>
</reference>
<protein>
    <recommendedName>
        <fullName evidence="6">Ribose 1,5-bisphosphate phosphokinase PhnN</fullName>
        <ecNumber evidence="6">2.7.4.23</ecNumber>
    </recommendedName>
    <alternativeName>
        <fullName evidence="6">Ribose 1,5-bisphosphokinase</fullName>
    </alternativeName>
</protein>
<comment type="caution">
    <text evidence="6">Lacks conserved residue(s) required for the propagation of feature annotation.</text>
</comment>
<keyword evidence="5 6" id="KW-0067">ATP-binding</keyword>
<proteinExistence type="inferred from homology"/>
<dbReference type="HAMAP" id="MF_00836">
    <property type="entry name" value="PhnN"/>
    <property type="match status" value="1"/>
</dbReference>
<keyword evidence="3 6" id="KW-0808">Transferase</keyword>
<dbReference type="EMBL" id="JAOWKW010000006">
    <property type="protein sequence ID" value="MCV2878950.1"/>
    <property type="molecule type" value="Genomic_DNA"/>
</dbReference>
<evidence type="ECO:0000256" key="3">
    <source>
        <dbReference type="ARBA" id="ARBA00022679"/>
    </source>
</evidence>
<dbReference type="Proteomes" id="UP001526166">
    <property type="component" value="Unassembled WGS sequence"/>
</dbReference>
<gene>
    <name evidence="6 8" type="primary">phnN</name>
    <name evidence="8" type="ORF">OE699_08780</name>
</gene>
<comment type="caution">
    <text evidence="8">The sequence shown here is derived from an EMBL/GenBank/DDBJ whole genome shotgun (WGS) entry which is preliminary data.</text>
</comment>
<dbReference type="RefSeq" id="WP_263847742.1">
    <property type="nucleotide sequence ID" value="NZ_JAOWKW010000006.1"/>
</dbReference>
<dbReference type="SUPFAM" id="SSF52540">
    <property type="entry name" value="P-loop containing nucleoside triphosphate hydrolases"/>
    <property type="match status" value="1"/>
</dbReference>
<dbReference type="InterPro" id="IPR008145">
    <property type="entry name" value="GK/Ca_channel_bsu"/>
</dbReference>
<evidence type="ECO:0000313" key="8">
    <source>
        <dbReference type="EMBL" id="MCV2878950.1"/>
    </source>
</evidence>
<comment type="similarity">
    <text evidence="6">Belongs to the ribose 1,5-bisphosphokinase family.</text>
</comment>
<evidence type="ECO:0000256" key="2">
    <source>
        <dbReference type="ARBA" id="ARBA00005069"/>
    </source>
</evidence>
<comment type="function">
    <text evidence="6">Catalyzes the phosphorylation of ribose 1,5-bisphosphate to 5-phospho-D-ribosyl alpha-1-diphosphate (PRPP).</text>
</comment>
<evidence type="ECO:0000256" key="4">
    <source>
        <dbReference type="ARBA" id="ARBA00022741"/>
    </source>
</evidence>
<evidence type="ECO:0000256" key="6">
    <source>
        <dbReference type="HAMAP-Rule" id="MF_00836"/>
    </source>
</evidence>
<name>A0ABT2ZZ14_9RHOB</name>
<keyword evidence="4 6" id="KW-0547">Nucleotide-binding</keyword>
<organism evidence="8 9">
    <name type="scientific">Sedimentimonas flavescens</name>
    <dbReference type="NCBI Taxonomy" id="2851012"/>
    <lineage>
        <taxon>Bacteria</taxon>
        <taxon>Pseudomonadati</taxon>
        <taxon>Pseudomonadota</taxon>
        <taxon>Alphaproteobacteria</taxon>
        <taxon>Rhodobacterales</taxon>
        <taxon>Rhodobacter group</taxon>
        <taxon>Sedimentimonas</taxon>
    </lineage>
</organism>
<comment type="catalytic activity">
    <reaction evidence="1 6">
        <text>alpha-D-ribose 1,5-bisphosphate + ATP = 5-phospho-alpha-D-ribose 1-diphosphate + ADP</text>
        <dbReference type="Rhea" id="RHEA:20109"/>
        <dbReference type="ChEBI" id="CHEBI:30616"/>
        <dbReference type="ChEBI" id="CHEBI:58017"/>
        <dbReference type="ChEBI" id="CHEBI:68688"/>
        <dbReference type="ChEBI" id="CHEBI:456216"/>
        <dbReference type="EC" id="2.7.4.23"/>
    </reaction>
</comment>
<evidence type="ECO:0000313" key="9">
    <source>
        <dbReference type="Proteomes" id="UP001526166"/>
    </source>
</evidence>
<dbReference type="InterPro" id="IPR027417">
    <property type="entry name" value="P-loop_NTPase"/>
</dbReference>
<dbReference type="InterPro" id="IPR012699">
    <property type="entry name" value="PhnN"/>
</dbReference>
<dbReference type="NCBIfam" id="TIGR02322">
    <property type="entry name" value="phosphon_PhnN"/>
    <property type="match status" value="1"/>
</dbReference>